<keyword evidence="1" id="KW-1133">Transmembrane helix</keyword>
<sequence>MAEIRLEKSKWRKFCDKYPQISEFLVFFIISNGVTVLQMILMPLIKYLFSFTDLVNTAFQVLPIGQNLDGSRYYVFDYAAGSISQGGGGGMAYFLAVEITLFAA</sequence>
<dbReference type="EMBL" id="CACRUK010000041">
    <property type="protein sequence ID" value="VYU48548.1"/>
    <property type="molecule type" value="Genomic_DNA"/>
</dbReference>
<keyword evidence="1" id="KW-0812">Transmembrane</keyword>
<name>A0A6N3F900_MEDGN</name>
<gene>
    <name evidence="2" type="ORF">RGLFYP19_02455</name>
</gene>
<feature type="transmembrane region" description="Helical" evidence="1">
    <location>
        <begin position="21"/>
        <end position="45"/>
    </location>
</feature>
<keyword evidence="1" id="KW-0472">Membrane</keyword>
<proteinExistence type="predicted"/>
<evidence type="ECO:0000313" key="2">
    <source>
        <dbReference type="EMBL" id="VYU48548.1"/>
    </source>
</evidence>
<organism evidence="2">
    <name type="scientific">Mediterraneibacter gnavus</name>
    <name type="common">Ruminococcus gnavus</name>
    <dbReference type="NCBI Taxonomy" id="33038"/>
    <lineage>
        <taxon>Bacteria</taxon>
        <taxon>Bacillati</taxon>
        <taxon>Bacillota</taxon>
        <taxon>Clostridia</taxon>
        <taxon>Lachnospirales</taxon>
        <taxon>Lachnospiraceae</taxon>
        <taxon>Mediterraneibacter</taxon>
    </lineage>
</organism>
<protein>
    <submittedName>
        <fullName evidence="2">Uncharacterized protein</fullName>
    </submittedName>
</protein>
<dbReference type="RefSeq" id="WP_242973229.1">
    <property type="nucleotide sequence ID" value="NZ_CACRUK010000041.1"/>
</dbReference>
<evidence type="ECO:0000256" key="1">
    <source>
        <dbReference type="SAM" id="Phobius"/>
    </source>
</evidence>
<dbReference type="AlphaFoldDB" id="A0A6N3F900"/>
<reference evidence="2" key="1">
    <citation type="submission" date="2019-11" db="EMBL/GenBank/DDBJ databases">
        <authorList>
            <person name="Feng L."/>
        </authorList>
    </citation>
    <scope>NUCLEOTIDE SEQUENCE</scope>
    <source>
        <strain evidence="2">RgnavusLFYP19</strain>
    </source>
</reference>
<accession>A0A6N3F900</accession>